<evidence type="ECO:0000313" key="3">
    <source>
        <dbReference type="Proteomes" id="UP000218899"/>
    </source>
</evidence>
<feature type="signal peptide" evidence="1">
    <location>
        <begin position="1"/>
        <end position="18"/>
    </location>
</feature>
<dbReference type="Proteomes" id="UP000218899">
    <property type="component" value="Chromosome"/>
</dbReference>
<keyword evidence="1" id="KW-0732">Signal</keyword>
<gene>
    <name evidence="2" type="ORF">SVA_1216</name>
</gene>
<dbReference type="EMBL" id="AP014936">
    <property type="protein sequence ID" value="BAU47791.1"/>
    <property type="molecule type" value="Genomic_DNA"/>
</dbReference>
<evidence type="ECO:0000256" key="1">
    <source>
        <dbReference type="SAM" id="SignalP"/>
    </source>
</evidence>
<evidence type="ECO:0000313" key="2">
    <source>
        <dbReference type="EMBL" id="BAU47791.1"/>
    </source>
</evidence>
<dbReference type="AlphaFoldDB" id="A0A1B4VBC2"/>
<reference evidence="2 3" key="1">
    <citation type="submission" date="2015-08" db="EMBL/GenBank/DDBJ databases">
        <title>Complete genome sequence of Sulfurifustis variabilis.</title>
        <authorList>
            <person name="Miura A."/>
            <person name="Kojima H."/>
            <person name="Fukui M."/>
        </authorList>
    </citation>
    <scope>NUCLEOTIDE SEQUENCE [LARGE SCALE GENOMIC DNA]</scope>
    <source>
        <strain evidence="3">skN76</strain>
    </source>
</reference>
<evidence type="ECO:0008006" key="4">
    <source>
        <dbReference type="Google" id="ProtNLM"/>
    </source>
</evidence>
<feature type="chain" id="PRO_5008571327" description="Secreted protein" evidence="1">
    <location>
        <begin position="19"/>
        <end position="104"/>
    </location>
</feature>
<proteinExistence type="predicted"/>
<accession>A0A1B4VBC2</accession>
<sequence length="104" mass="11975">MRFFLIAFGIAVATSAYAGSNPLPSEVETFIQDRDACDHFRGEPHEGNSPEQIERRAFIFESLEIYCPGTDRRLAALKKRYKNNTEVLKRLNYYEERVEGNVCP</sequence>
<organism evidence="2 3">
    <name type="scientific">Sulfurifustis variabilis</name>
    <dbReference type="NCBI Taxonomy" id="1675686"/>
    <lineage>
        <taxon>Bacteria</taxon>
        <taxon>Pseudomonadati</taxon>
        <taxon>Pseudomonadota</taxon>
        <taxon>Gammaproteobacteria</taxon>
        <taxon>Acidiferrobacterales</taxon>
        <taxon>Acidiferrobacteraceae</taxon>
        <taxon>Sulfurifustis</taxon>
    </lineage>
</organism>
<protein>
    <recommendedName>
        <fullName evidence="4">Secreted protein</fullName>
    </recommendedName>
</protein>
<dbReference type="KEGG" id="sva:SVA_1216"/>
<keyword evidence="3" id="KW-1185">Reference proteome</keyword>
<name>A0A1B4VBC2_9GAMM</name>